<accession>A0A9J6RQ27</accession>
<protein>
    <submittedName>
        <fullName evidence="1">DUF748 domain-containing protein</fullName>
    </submittedName>
</protein>
<evidence type="ECO:0000313" key="2">
    <source>
        <dbReference type="Proteomes" id="UP001069090"/>
    </source>
</evidence>
<keyword evidence="2" id="KW-1185">Reference proteome</keyword>
<dbReference type="Pfam" id="PF05359">
    <property type="entry name" value="DUF748"/>
    <property type="match status" value="2"/>
</dbReference>
<name>A0A9J6RQ27_9GAMM</name>
<dbReference type="RefSeq" id="WP_258332436.1">
    <property type="nucleotide sequence ID" value="NZ_JAPTGG010000011.1"/>
</dbReference>
<evidence type="ECO:0000313" key="1">
    <source>
        <dbReference type="EMBL" id="MCZ0866272.1"/>
    </source>
</evidence>
<reference evidence="1 2" key="1">
    <citation type="submission" date="2022-12" db="EMBL/GenBank/DDBJ databases">
        <title>Dasania phycosphaerae sp. nov., isolated from particulate material of the south coast of Korea.</title>
        <authorList>
            <person name="Jiang Y."/>
        </authorList>
    </citation>
    <scope>NUCLEOTIDE SEQUENCE [LARGE SCALE GENOMIC DNA]</scope>
    <source>
        <strain evidence="1 2">GY-19</strain>
    </source>
</reference>
<sequence>MTIPAALRSKLSKLSLAVIIVLALLPELLRFALIQATPKMGWGELSIDDINLNLFTANIEIEQLALKQQGQPALTLKKLSLDLDWWQTLNGVVTIEAVAIDGLQAQLSQLSNGQWQLLIPPADTTATAKQTESALLLPALTLQQFKLSNSSLDVHGQTLTGKFSITQLQLQQFSTVHEQPLDLQITAAWNNAPITLAATGNIQSQQQQLVGTLTLQKLQLKDFAQLLDLDISALTQLNITFNTQRNQQGDISAEIDGTVVIEQAKARYRTLVLNNQQLQWQGKINLAKQADTINYNSSHNISISELQLINNSNQQALAQFKQLALKELTLDQNLATAATSLRLDNLQLLPQKDDKDAKFYNGLFLADSITYAPDRGLAIKQITINDSQYHALINDQGELAINPISQSLIADFNNAASTGSTNKPVAKTNDDNSRKPLAFAINNIMLGGESYLFFEDQRFQPSVKQKLQLKNLSIANITNHGTNQTAAINLDAAMGEFSQIQASGDMALFSTPASVNIKGTMEAIELTDISPYAESYLGYQFSKGQLDHKFTVALADQQLNASNKLTIRQLELQAAKKNKNPSIQRKLNIPLDMALNVLRDRNNNIELEIPIKGPVDKLGIGLSDIVNEALSNSLVSGATHYLKYTLQPYSSILLAAEYLGEKATSIKLQAMEFEPGKAELADNINDYAKKVVLLMQQRPQLSLSLCGSANAKDKTALASSHNNDESQVADTQLIQLAEQRSKAVKSIFIAQGISSKRLYVCQAGYKAKGQHGVLLSL</sequence>
<dbReference type="AlphaFoldDB" id="A0A9J6RQ27"/>
<organism evidence="1 2">
    <name type="scientific">Dasania phycosphaerae</name>
    <dbReference type="NCBI Taxonomy" id="2950436"/>
    <lineage>
        <taxon>Bacteria</taxon>
        <taxon>Pseudomonadati</taxon>
        <taxon>Pseudomonadota</taxon>
        <taxon>Gammaproteobacteria</taxon>
        <taxon>Cellvibrionales</taxon>
        <taxon>Spongiibacteraceae</taxon>
        <taxon>Dasania</taxon>
    </lineage>
</organism>
<dbReference type="Proteomes" id="UP001069090">
    <property type="component" value="Unassembled WGS sequence"/>
</dbReference>
<dbReference type="SUPFAM" id="SSF103088">
    <property type="entry name" value="OmpA-like"/>
    <property type="match status" value="1"/>
</dbReference>
<dbReference type="Gene3D" id="3.30.1330.60">
    <property type="entry name" value="OmpA-like domain"/>
    <property type="match status" value="1"/>
</dbReference>
<proteinExistence type="predicted"/>
<dbReference type="InterPro" id="IPR008023">
    <property type="entry name" value="DUF748"/>
</dbReference>
<dbReference type="EMBL" id="JAPTGG010000011">
    <property type="protein sequence ID" value="MCZ0866272.1"/>
    <property type="molecule type" value="Genomic_DNA"/>
</dbReference>
<comment type="caution">
    <text evidence="1">The sequence shown here is derived from an EMBL/GenBank/DDBJ whole genome shotgun (WGS) entry which is preliminary data.</text>
</comment>
<gene>
    <name evidence="1" type="ORF">O0V09_13760</name>
</gene>
<dbReference type="InterPro" id="IPR036737">
    <property type="entry name" value="OmpA-like_sf"/>
</dbReference>